<feature type="region of interest" description="Disordered" evidence="1">
    <location>
        <begin position="36"/>
        <end position="66"/>
    </location>
</feature>
<proteinExistence type="predicted"/>
<dbReference type="Pfam" id="PF10803">
    <property type="entry name" value="GerPB"/>
    <property type="match status" value="1"/>
</dbReference>
<dbReference type="AlphaFoldDB" id="A0A3A3GWD7"/>
<evidence type="ECO:0000256" key="1">
    <source>
        <dbReference type="SAM" id="MobiDB-lite"/>
    </source>
</evidence>
<dbReference type="InterPro" id="IPR024255">
    <property type="entry name" value="GerPB"/>
</dbReference>
<gene>
    <name evidence="2" type="ORF">DQX05_25960</name>
</gene>
<reference evidence="2 3" key="1">
    <citation type="submission" date="2018-09" db="EMBL/GenBank/DDBJ databases">
        <title>Paenibacillus SK2017-BO5.</title>
        <authorList>
            <person name="Piskunova J.V."/>
            <person name="Dubiley S.A."/>
            <person name="Severinov K.V."/>
        </authorList>
    </citation>
    <scope>NUCLEOTIDE SEQUENCE [LARGE SCALE GENOMIC DNA]</scope>
    <source>
        <strain evidence="2 3">BO5</strain>
    </source>
</reference>
<evidence type="ECO:0000313" key="2">
    <source>
        <dbReference type="EMBL" id="RJG19114.1"/>
    </source>
</evidence>
<dbReference type="EMBL" id="QYZD01000039">
    <property type="protein sequence ID" value="RJG19114.1"/>
    <property type="molecule type" value="Genomic_DNA"/>
</dbReference>
<sequence>MNLIVHQSITIQNLCVNTVSNSSVLQIGSAGVIQPLSNPPSAPEPVQSAQEAAETGTSLVPLPPPA</sequence>
<dbReference type="RefSeq" id="WP_119796213.1">
    <property type="nucleotide sequence ID" value="NZ_QYZD01000039.1"/>
</dbReference>
<organism evidence="2 3">
    <name type="scientific">Paenibacillus thiaminolyticus</name>
    <name type="common">Bacillus thiaminolyticus</name>
    <dbReference type="NCBI Taxonomy" id="49283"/>
    <lineage>
        <taxon>Bacteria</taxon>
        <taxon>Bacillati</taxon>
        <taxon>Bacillota</taxon>
        <taxon>Bacilli</taxon>
        <taxon>Bacillales</taxon>
        <taxon>Paenibacillaceae</taxon>
        <taxon>Paenibacillus</taxon>
    </lineage>
</organism>
<evidence type="ECO:0000313" key="3">
    <source>
        <dbReference type="Proteomes" id="UP000266177"/>
    </source>
</evidence>
<comment type="caution">
    <text evidence="2">The sequence shown here is derived from an EMBL/GenBank/DDBJ whole genome shotgun (WGS) entry which is preliminary data.</text>
</comment>
<feature type="compositionally biased region" description="Polar residues" evidence="1">
    <location>
        <begin position="47"/>
        <end position="58"/>
    </location>
</feature>
<dbReference type="OrthoDB" id="2971631at2"/>
<accession>A0A3A3GWD7</accession>
<name>A0A3A3GWD7_PANTH</name>
<protein>
    <submittedName>
        <fullName evidence="2">Spore gernimation protein</fullName>
    </submittedName>
</protein>
<dbReference type="Proteomes" id="UP000266177">
    <property type="component" value="Unassembled WGS sequence"/>
</dbReference>